<comment type="function">
    <text evidence="13 15">Catalytic subunit of the glycosylphosphatidylinositol-mannosyltransferase I complex which catalyzes the transfer of the first mannose, via an alpha-1,4 bond from a dolichol-phosphate-mannose (Dol-P-Man) to the glucosaminyl acyl phosphatidylinositol (GlcN-(acyl)PI) intermediate to generate alpha-D-Man-(1-&gt;4)-alpha-D-GlcN-(1-&gt;6)-(1-radyl,2-acyl-sn-glycero-3-phospho)-2-acyl-inositol and participates in the sixth step of the glycosylphosphatidylinositol-anchor biosynthesis.</text>
</comment>
<evidence type="ECO:0000256" key="4">
    <source>
        <dbReference type="ARBA" id="ARBA00022502"/>
    </source>
</evidence>
<dbReference type="OrthoDB" id="1741594at2759"/>
<feature type="transmembrane region" description="Helical" evidence="15">
    <location>
        <begin position="397"/>
        <end position="414"/>
    </location>
</feature>
<evidence type="ECO:0000256" key="3">
    <source>
        <dbReference type="ARBA" id="ARBA00011071"/>
    </source>
</evidence>
<evidence type="ECO:0000256" key="9">
    <source>
        <dbReference type="ARBA" id="ARBA00022737"/>
    </source>
</evidence>
<dbReference type="EC" id="2.4.1.-" evidence="15"/>
<dbReference type="InterPro" id="IPR032675">
    <property type="entry name" value="LRR_dom_sf"/>
</dbReference>
<dbReference type="SMART" id="SM00365">
    <property type="entry name" value="LRR_SD22"/>
    <property type="match status" value="10"/>
</dbReference>
<name>A0A814ATP1_9BILA</name>
<dbReference type="PANTHER" id="PTHR12886:SF0">
    <property type="entry name" value="GPI MANNOSYLTRANSFERASE 1"/>
    <property type="match status" value="1"/>
</dbReference>
<dbReference type="AlphaFoldDB" id="A0A814ATP1"/>
<dbReference type="PANTHER" id="PTHR12886">
    <property type="entry name" value="PIG-M MANNOSYLTRANSFERASE"/>
    <property type="match status" value="1"/>
</dbReference>
<keyword evidence="18" id="KW-1185">Reference proteome</keyword>
<dbReference type="EMBL" id="CAJOBC010001752">
    <property type="protein sequence ID" value="CAF3696642.1"/>
    <property type="molecule type" value="Genomic_DNA"/>
</dbReference>
<keyword evidence="4 15" id="KW-0337">GPI-anchor biosynthesis</keyword>
<dbReference type="Gene3D" id="3.80.10.10">
    <property type="entry name" value="Ribonuclease Inhibitor"/>
    <property type="match status" value="2"/>
</dbReference>
<dbReference type="Pfam" id="PF12799">
    <property type="entry name" value="LRR_4"/>
    <property type="match status" value="2"/>
</dbReference>
<dbReference type="InterPro" id="IPR007704">
    <property type="entry name" value="PIG-M"/>
</dbReference>
<dbReference type="SUPFAM" id="SSF52058">
    <property type="entry name" value="L domain-like"/>
    <property type="match status" value="1"/>
</dbReference>
<feature type="transmembrane region" description="Helical" evidence="15">
    <location>
        <begin position="609"/>
        <end position="628"/>
    </location>
</feature>
<keyword evidence="12 15" id="KW-0472">Membrane</keyword>
<dbReference type="Proteomes" id="UP000681722">
    <property type="component" value="Unassembled WGS sequence"/>
</dbReference>
<protein>
    <recommendedName>
        <fullName evidence="14 15">GPI alpha-1,4-mannosyltransferase I, catalytic subunit</fullName>
        <ecNumber evidence="15">2.4.1.-</ecNumber>
    </recommendedName>
    <alternativeName>
        <fullName evidence="15">GPI mannosyltransferase I</fullName>
    </alternativeName>
</protein>
<sequence>MFLQNDAAEVIVLDPEATIVELTALRIGIMEGFEELRKAEVLNLRQNLIKKIENISHLTLLQKLDLCDNQIAKIENLESLINLERLDFSFNRLTMIENLSTLTNLTELYLVHNRISKIDNIQLLTKLRILELGDNLISKIENLDILTDLEELHFGKNKIKKIENLSSLKKLKILGLSANKIQKIEGLEQLTLLEQLFLSENQITTIENLENNIKLSLLDLGQNKVEHLDNLIHLTDLNELWINDNKLNSMDELTKIESMLQLKCIYLEHNPAFRFEENYRAKVLLKLPQLRQLNATETRQCVHNQLDTEGQSPYNRHTYRYTPLLSYLLLPNVYLHELFGKVLFAFCDVFVGYLIYKILNTRSNQQEQVRQGNYSYALYWLYNPVSSVISCRGNSESLITVFVLLAVFSLVYQKQYPLTYSWTPCLAGSFLGFCTHLKLYPLIYSLCFYLNIDKRPVIIDQNTSILSRIWHEFRPTKKRFQMILGFLITLLTFTGLFYYLYGWVFIYDTYLYHVVRRDIRHNFSPYFYVYYLTSNSPSNTLLSILSFLLQLINTVVLSVKLHQNIELCLFVLTMSFVTFNKVCTSQYFLWYLVYIPLLMPSLQMKKRWLAGLFILWILPQCLWLYFAYQLEFKGINTFIKIWSSSLLFFSINILIMCIIIWKTKRFNELNVDVNDGKKPLFEKKND</sequence>
<reference evidence="16" key="1">
    <citation type="submission" date="2021-02" db="EMBL/GenBank/DDBJ databases">
        <authorList>
            <person name="Nowell W R."/>
        </authorList>
    </citation>
    <scope>NUCLEOTIDE SEQUENCE</scope>
</reference>
<keyword evidence="11 15" id="KW-1133">Transmembrane helix</keyword>
<keyword evidence="10 15" id="KW-0256">Endoplasmic reticulum</keyword>
<feature type="transmembrane region" description="Helical" evidence="15">
    <location>
        <begin position="561"/>
        <end position="579"/>
    </location>
</feature>
<keyword evidence="6 15" id="KW-0328">Glycosyltransferase</keyword>
<evidence type="ECO:0000256" key="14">
    <source>
        <dbReference type="ARBA" id="ARBA00093608"/>
    </source>
</evidence>
<comment type="subcellular location">
    <subcellularLocation>
        <location evidence="1 15">Endoplasmic reticulum membrane</location>
        <topology evidence="1 15">Multi-pass membrane protein</topology>
    </subcellularLocation>
</comment>
<evidence type="ECO:0000313" key="17">
    <source>
        <dbReference type="EMBL" id="CAF3696642.1"/>
    </source>
</evidence>
<evidence type="ECO:0000256" key="15">
    <source>
        <dbReference type="RuleBase" id="RU365064"/>
    </source>
</evidence>
<feature type="transmembrane region" description="Helical" evidence="15">
    <location>
        <begin position="640"/>
        <end position="661"/>
    </location>
</feature>
<keyword evidence="5" id="KW-0433">Leucine-rich repeat</keyword>
<dbReference type="InterPro" id="IPR003591">
    <property type="entry name" value="Leu-rich_rpt_typical-subtyp"/>
</dbReference>
<organism evidence="16 18">
    <name type="scientific">Didymodactylos carnosus</name>
    <dbReference type="NCBI Taxonomy" id="1234261"/>
    <lineage>
        <taxon>Eukaryota</taxon>
        <taxon>Metazoa</taxon>
        <taxon>Spiralia</taxon>
        <taxon>Gnathifera</taxon>
        <taxon>Rotifera</taxon>
        <taxon>Eurotatoria</taxon>
        <taxon>Bdelloidea</taxon>
        <taxon>Philodinida</taxon>
        <taxon>Philodinidae</taxon>
        <taxon>Didymodactylos</taxon>
    </lineage>
</organism>
<dbReference type="GO" id="GO:0005789">
    <property type="term" value="C:endoplasmic reticulum membrane"/>
    <property type="evidence" value="ECO:0007669"/>
    <property type="project" value="UniProtKB-SubCell"/>
</dbReference>
<keyword evidence="8 15" id="KW-0812">Transmembrane</keyword>
<comment type="caution">
    <text evidence="16">The sequence shown here is derived from an EMBL/GenBank/DDBJ whole genome shotgun (WGS) entry which is preliminary data.</text>
</comment>
<dbReference type="GO" id="GO:0051751">
    <property type="term" value="F:alpha-1,4-mannosyltransferase activity"/>
    <property type="evidence" value="ECO:0007669"/>
    <property type="project" value="InterPro"/>
</dbReference>
<gene>
    <name evidence="16" type="ORF">GPM918_LOCUS9428</name>
    <name evidence="17" type="ORF">SRO942_LOCUS9425</name>
</gene>
<evidence type="ECO:0000256" key="12">
    <source>
        <dbReference type="ARBA" id="ARBA00023136"/>
    </source>
</evidence>
<evidence type="ECO:0000256" key="5">
    <source>
        <dbReference type="ARBA" id="ARBA00022614"/>
    </source>
</evidence>
<evidence type="ECO:0000256" key="8">
    <source>
        <dbReference type="ARBA" id="ARBA00022692"/>
    </source>
</evidence>
<dbReference type="EMBL" id="CAJNOQ010001753">
    <property type="protein sequence ID" value="CAF0916619.1"/>
    <property type="molecule type" value="Genomic_DNA"/>
</dbReference>
<feature type="transmembrane region" description="Helical" evidence="15">
    <location>
        <begin position="338"/>
        <end position="356"/>
    </location>
</feature>
<dbReference type="GO" id="GO:0006506">
    <property type="term" value="P:GPI anchor biosynthetic process"/>
    <property type="evidence" value="ECO:0007669"/>
    <property type="project" value="UniProtKB-UniPathway"/>
</dbReference>
<proteinExistence type="inferred from homology"/>
<dbReference type="InterPro" id="IPR001611">
    <property type="entry name" value="Leu-rich_rpt"/>
</dbReference>
<keyword evidence="7 15" id="KW-0808">Transferase</keyword>
<evidence type="ECO:0000313" key="18">
    <source>
        <dbReference type="Proteomes" id="UP000663829"/>
    </source>
</evidence>
<keyword evidence="9" id="KW-0677">Repeat</keyword>
<dbReference type="Pfam" id="PF05007">
    <property type="entry name" value="Mannosyl_trans"/>
    <property type="match status" value="1"/>
</dbReference>
<feature type="transmembrane region" description="Helical" evidence="15">
    <location>
        <begin position="426"/>
        <end position="450"/>
    </location>
</feature>
<evidence type="ECO:0000256" key="2">
    <source>
        <dbReference type="ARBA" id="ARBA00004687"/>
    </source>
</evidence>
<evidence type="ECO:0000256" key="7">
    <source>
        <dbReference type="ARBA" id="ARBA00022679"/>
    </source>
</evidence>
<dbReference type="SMART" id="SM00369">
    <property type="entry name" value="LRR_TYP"/>
    <property type="match status" value="6"/>
</dbReference>
<evidence type="ECO:0000256" key="13">
    <source>
        <dbReference type="ARBA" id="ARBA00093408"/>
    </source>
</evidence>
<comment type="similarity">
    <text evidence="3 15">Belongs to the PIGM family.</text>
</comment>
<evidence type="ECO:0000256" key="6">
    <source>
        <dbReference type="ARBA" id="ARBA00022676"/>
    </source>
</evidence>
<evidence type="ECO:0000256" key="10">
    <source>
        <dbReference type="ARBA" id="ARBA00022824"/>
    </source>
</evidence>
<dbReference type="GO" id="GO:0004376">
    <property type="term" value="F:GPI mannosyltransferase activity"/>
    <property type="evidence" value="ECO:0007669"/>
    <property type="project" value="InterPro"/>
</dbReference>
<dbReference type="InterPro" id="IPR025875">
    <property type="entry name" value="Leu-rich_rpt_4"/>
</dbReference>
<evidence type="ECO:0000313" key="16">
    <source>
        <dbReference type="EMBL" id="CAF0916619.1"/>
    </source>
</evidence>
<dbReference type="Proteomes" id="UP000663829">
    <property type="component" value="Unassembled WGS sequence"/>
</dbReference>
<accession>A0A814ATP1</accession>
<feature type="transmembrane region" description="Helical" evidence="15">
    <location>
        <begin position="483"/>
        <end position="506"/>
    </location>
</feature>
<evidence type="ECO:0000256" key="11">
    <source>
        <dbReference type="ARBA" id="ARBA00022989"/>
    </source>
</evidence>
<comment type="pathway">
    <text evidence="2 15">Glycolipid biosynthesis; glycosylphosphatidylinositol-anchor biosynthesis.</text>
</comment>
<dbReference type="UniPathway" id="UPA00196"/>
<dbReference type="PROSITE" id="PS51450">
    <property type="entry name" value="LRR"/>
    <property type="match status" value="9"/>
</dbReference>
<evidence type="ECO:0000256" key="1">
    <source>
        <dbReference type="ARBA" id="ARBA00004477"/>
    </source>
</evidence>
<dbReference type="GO" id="GO:1990529">
    <property type="term" value="C:glycosylphosphatidylinositol-mannosyltransferase I complex"/>
    <property type="evidence" value="ECO:0007669"/>
    <property type="project" value="TreeGrafter"/>
</dbReference>